<dbReference type="SUPFAM" id="SSF55331">
    <property type="entry name" value="Tautomerase/MIF"/>
    <property type="match status" value="1"/>
</dbReference>
<accession>A0ABV7HCD9</accession>
<dbReference type="Pfam" id="PF14832">
    <property type="entry name" value="Tautomerase_3"/>
    <property type="match status" value="1"/>
</dbReference>
<name>A0ABV7HCD9_9GAMM</name>
<evidence type="ECO:0000313" key="2">
    <source>
        <dbReference type="EMBL" id="MFC3150070.1"/>
    </source>
</evidence>
<dbReference type="RefSeq" id="WP_386716193.1">
    <property type="nucleotide sequence ID" value="NZ_JBHRSZ010000002.1"/>
</dbReference>
<protein>
    <submittedName>
        <fullName evidence="2">Tautomerase family protein</fullName>
    </submittedName>
</protein>
<gene>
    <name evidence="2" type="ORF">ACFOEK_03440</name>
</gene>
<proteinExistence type="predicted"/>
<reference evidence="3" key="1">
    <citation type="journal article" date="2019" name="Int. J. Syst. Evol. Microbiol.">
        <title>The Global Catalogue of Microorganisms (GCM) 10K type strain sequencing project: providing services to taxonomists for standard genome sequencing and annotation.</title>
        <authorList>
            <consortium name="The Broad Institute Genomics Platform"/>
            <consortium name="The Broad Institute Genome Sequencing Center for Infectious Disease"/>
            <person name="Wu L."/>
            <person name="Ma J."/>
        </authorList>
    </citation>
    <scope>NUCLEOTIDE SEQUENCE [LARGE SCALE GENOMIC DNA]</scope>
    <source>
        <strain evidence="3">KCTC 52438</strain>
    </source>
</reference>
<dbReference type="InterPro" id="IPR014347">
    <property type="entry name" value="Tautomerase/MIF_sf"/>
</dbReference>
<sequence length="129" mass="14272">MPLYTVSTGLSLTVPRRKELANLIMEVHCGITGAPKTFVNVLYCENVPLADGITMNVLGTVRKGRTSAMNDTLQKELIQKISDLMKISDLQLELSLFEVPAQWVMEGGEILPEPGEEDQCEWLQKGHSA</sequence>
<evidence type="ECO:0000259" key="1">
    <source>
        <dbReference type="Pfam" id="PF14832"/>
    </source>
</evidence>
<organism evidence="2 3">
    <name type="scientific">Litoribrevibacter euphylliae</name>
    <dbReference type="NCBI Taxonomy" id="1834034"/>
    <lineage>
        <taxon>Bacteria</taxon>
        <taxon>Pseudomonadati</taxon>
        <taxon>Pseudomonadota</taxon>
        <taxon>Gammaproteobacteria</taxon>
        <taxon>Oceanospirillales</taxon>
        <taxon>Oceanospirillaceae</taxon>
        <taxon>Litoribrevibacter</taxon>
    </lineage>
</organism>
<dbReference type="InterPro" id="IPR028116">
    <property type="entry name" value="Cis-CaaD-like"/>
</dbReference>
<feature type="domain" description="Tautomerase cis-CaaD-like" evidence="1">
    <location>
        <begin position="1"/>
        <end position="125"/>
    </location>
</feature>
<dbReference type="EMBL" id="JBHRSZ010000002">
    <property type="protein sequence ID" value="MFC3150070.1"/>
    <property type="molecule type" value="Genomic_DNA"/>
</dbReference>
<evidence type="ECO:0000313" key="3">
    <source>
        <dbReference type="Proteomes" id="UP001595476"/>
    </source>
</evidence>
<comment type="caution">
    <text evidence="2">The sequence shown here is derived from an EMBL/GenBank/DDBJ whole genome shotgun (WGS) entry which is preliminary data.</text>
</comment>
<dbReference type="Proteomes" id="UP001595476">
    <property type="component" value="Unassembled WGS sequence"/>
</dbReference>
<keyword evidence="3" id="KW-1185">Reference proteome</keyword>
<dbReference type="Gene3D" id="3.30.429.10">
    <property type="entry name" value="Macrophage Migration Inhibitory Factor"/>
    <property type="match status" value="1"/>
</dbReference>